<dbReference type="InterPro" id="IPR002156">
    <property type="entry name" value="RNaseH_domain"/>
</dbReference>
<accession>A0ABM4V3L9</accession>
<dbReference type="RefSeq" id="XP_071914132.1">
    <property type="nucleotide sequence ID" value="XM_072058031.1"/>
</dbReference>
<evidence type="ECO:0000256" key="1">
    <source>
        <dbReference type="SAM" id="MobiDB-lite"/>
    </source>
</evidence>
<feature type="compositionally biased region" description="Basic and acidic residues" evidence="1">
    <location>
        <begin position="1"/>
        <end position="14"/>
    </location>
</feature>
<feature type="domain" description="RNase H type-1" evidence="2">
    <location>
        <begin position="213"/>
        <end position="326"/>
    </location>
</feature>
<organism evidence="4 5">
    <name type="scientific">Coffea arabica</name>
    <name type="common">Arabian coffee</name>
    <dbReference type="NCBI Taxonomy" id="13443"/>
    <lineage>
        <taxon>Eukaryota</taxon>
        <taxon>Viridiplantae</taxon>
        <taxon>Streptophyta</taxon>
        <taxon>Embryophyta</taxon>
        <taxon>Tracheophyta</taxon>
        <taxon>Spermatophyta</taxon>
        <taxon>Magnoliopsida</taxon>
        <taxon>eudicotyledons</taxon>
        <taxon>Gunneridae</taxon>
        <taxon>Pentapetalae</taxon>
        <taxon>asterids</taxon>
        <taxon>lamiids</taxon>
        <taxon>Gentianales</taxon>
        <taxon>Rubiaceae</taxon>
        <taxon>Ixoroideae</taxon>
        <taxon>Gardenieae complex</taxon>
        <taxon>Bertiereae - Coffeeae clade</taxon>
        <taxon>Coffeeae</taxon>
        <taxon>Coffea</taxon>
    </lineage>
</organism>
<dbReference type="PANTHER" id="PTHR47074">
    <property type="entry name" value="BNAC02G40300D PROTEIN"/>
    <property type="match status" value="1"/>
</dbReference>
<feature type="domain" description="Reverse transcriptase zinc-binding" evidence="3">
    <location>
        <begin position="23"/>
        <end position="94"/>
    </location>
</feature>
<gene>
    <name evidence="5" type="primary">LOC140010710</name>
</gene>
<dbReference type="GeneID" id="140010710"/>
<sequence length="347" mass="40019">MEESANAEKEKAEESEPSITDGSQQVRQMWNTLWKLNIKHKIKIFIWKCLTRALPVRAAIHRKTGLGDPVCRICGEEQETVEHLLLKCQHTQEVRKVAPLQWDGAVDQQGDFKRWWVRISEARKRPKGMEHIGLTANILWQVWKDRNKKEFENISSCSAARTIGKAQKEWLEQEESLNTKTSLSPEETTSNIEEHYQGQAEEGTIILDVATTSHYDQVSLGIGVTARRHPSIRLVEWALKERSLGDKAIDEAVAIKLVLCKALELHWSRIMIHSHNQELLRQLKYKSPSNSRLATLIDDILNMQKLFRMCLFCLVKEESIVRSKRLSSHALGIIVDEEWNFLSDTEH</sequence>
<reference evidence="5" key="1">
    <citation type="submission" date="2025-08" db="UniProtKB">
        <authorList>
            <consortium name="RefSeq"/>
        </authorList>
    </citation>
    <scope>IDENTIFICATION</scope>
    <source>
        <tissue evidence="5">Leaves</tissue>
    </source>
</reference>
<evidence type="ECO:0000259" key="3">
    <source>
        <dbReference type="Pfam" id="PF13966"/>
    </source>
</evidence>
<dbReference type="Pfam" id="PF13456">
    <property type="entry name" value="RVT_3"/>
    <property type="match status" value="1"/>
</dbReference>
<dbReference type="InterPro" id="IPR026960">
    <property type="entry name" value="RVT-Znf"/>
</dbReference>
<evidence type="ECO:0000259" key="2">
    <source>
        <dbReference type="Pfam" id="PF13456"/>
    </source>
</evidence>
<name>A0ABM4V3L9_COFAR</name>
<keyword evidence="4" id="KW-1185">Reference proteome</keyword>
<dbReference type="PANTHER" id="PTHR47074:SF11">
    <property type="entry name" value="REVERSE TRANSCRIPTASE-LIKE PROTEIN"/>
    <property type="match status" value="1"/>
</dbReference>
<proteinExistence type="predicted"/>
<dbReference type="Pfam" id="PF13966">
    <property type="entry name" value="zf-RVT"/>
    <property type="match status" value="1"/>
</dbReference>
<feature type="region of interest" description="Disordered" evidence="1">
    <location>
        <begin position="1"/>
        <end position="23"/>
    </location>
</feature>
<evidence type="ECO:0000313" key="4">
    <source>
        <dbReference type="Proteomes" id="UP001652660"/>
    </source>
</evidence>
<protein>
    <recommendedName>
        <fullName evidence="6">Reverse transcriptase zinc-binding domain-containing protein</fullName>
    </recommendedName>
</protein>
<evidence type="ECO:0000313" key="5">
    <source>
        <dbReference type="RefSeq" id="XP_071914132.1"/>
    </source>
</evidence>
<dbReference type="Proteomes" id="UP001652660">
    <property type="component" value="Chromosome 7c"/>
</dbReference>
<dbReference type="InterPro" id="IPR052929">
    <property type="entry name" value="RNase_H-like_EbsB-rel"/>
</dbReference>
<evidence type="ECO:0008006" key="6">
    <source>
        <dbReference type="Google" id="ProtNLM"/>
    </source>
</evidence>